<reference evidence="3 4" key="1">
    <citation type="journal article" date="2003" name="DNA Res.">
        <title>Complete genome structure of Gloeobacter violaceus PCC 7421, a cyanobacterium that lacks thylakoids.</title>
        <authorList>
            <person name="Nakamura Y."/>
            <person name="Kaneko T."/>
            <person name="Sato S."/>
            <person name="Mimuro M."/>
            <person name="Miyashita H."/>
            <person name="Tsuchiya T."/>
            <person name="Sasamoto S."/>
            <person name="Watanabe A."/>
            <person name="Kawashima K."/>
            <person name="Kishida Y."/>
            <person name="Kiyokawa C."/>
            <person name="Kohara M."/>
            <person name="Matsumoto M."/>
            <person name="Matsuno A."/>
            <person name="Nakazaki N."/>
            <person name="Shimpo S."/>
            <person name="Takeuchi C."/>
            <person name="Yamada M."/>
            <person name="Tabata S."/>
        </authorList>
    </citation>
    <scope>NUCLEOTIDE SEQUENCE [LARGE SCALE GENOMIC DNA]</scope>
    <source>
        <strain evidence="4">ATCC 29082 / PCC 7421</strain>
    </source>
</reference>
<dbReference type="OrthoDB" id="9763616at2"/>
<protein>
    <submittedName>
        <fullName evidence="3">Phosphodiesterase/alkaline phosphatase D</fullName>
    </submittedName>
</protein>
<dbReference type="EMBL" id="BA000045">
    <property type="protein sequence ID" value="BAC89139.1"/>
    <property type="molecule type" value="Genomic_DNA"/>
</dbReference>
<dbReference type="KEGG" id="gvi:glr1198"/>
<evidence type="ECO:0000259" key="2">
    <source>
        <dbReference type="Pfam" id="PF16655"/>
    </source>
</evidence>
<dbReference type="PANTHER" id="PTHR43606:SF2">
    <property type="entry name" value="ALKALINE PHOSPHATASE FAMILY PROTEIN (AFU_ORTHOLOGUE AFUA_5G03860)"/>
    <property type="match status" value="1"/>
</dbReference>
<dbReference type="Pfam" id="PF16655">
    <property type="entry name" value="PhoD_N"/>
    <property type="match status" value="1"/>
</dbReference>
<dbReference type="InterPro" id="IPR032093">
    <property type="entry name" value="PhoD_N"/>
</dbReference>
<dbReference type="Pfam" id="PF09423">
    <property type="entry name" value="PhoD"/>
    <property type="match status" value="1"/>
</dbReference>
<evidence type="ECO:0000259" key="1">
    <source>
        <dbReference type="Pfam" id="PF09423"/>
    </source>
</evidence>
<dbReference type="CDD" id="cd07389">
    <property type="entry name" value="MPP_PhoD"/>
    <property type="match status" value="1"/>
</dbReference>
<evidence type="ECO:0000313" key="4">
    <source>
        <dbReference type="Proteomes" id="UP000000557"/>
    </source>
</evidence>
<dbReference type="InParanoid" id="Q7NLC8"/>
<dbReference type="PATRIC" id="fig|251221.4.peg.1222"/>
<dbReference type="InterPro" id="IPR038607">
    <property type="entry name" value="PhoD-like_sf"/>
</dbReference>
<name>Q7NLC8_GLOVI</name>
<dbReference type="HOGENOM" id="CLU_015982_2_1_3"/>
<feature type="domain" description="PhoD-like phosphatase metallophosphatase" evidence="1">
    <location>
        <begin position="155"/>
        <end position="489"/>
    </location>
</feature>
<dbReference type="InterPro" id="IPR006311">
    <property type="entry name" value="TAT_signal"/>
</dbReference>
<evidence type="ECO:0000313" key="3">
    <source>
        <dbReference type="EMBL" id="BAC89139.1"/>
    </source>
</evidence>
<dbReference type="InterPro" id="IPR018946">
    <property type="entry name" value="PhoD-like_MPP"/>
</dbReference>
<dbReference type="SUPFAM" id="SSF56300">
    <property type="entry name" value="Metallo-dependent phosphatases"/>
    <property type="match status" value="1"/>
</dbReference>
<dbReference type="Gene3D" id="3.60.21.70">
    <property type="entry name" value="PhoD-like phosphatase"/>
    <property type="match status" value="1"/>
</dbReference>
<dbReference type="eggNOG" id="COG3540">
    <property type="taxonomic scope" value="Bacteria"/>
</dbReference>
<dbReference type="InterPro" id="IPR029052">
    <property type="entry name" value="Metallo-depent_PP-like"/>
</dbReference>
<accession>Q7NLC8</accession>
<sequence length="520" mass="57879">MAFDRTSLMRLFAAATGRRRFLAAVGAFGGAALVQRVHAAEAGIFSLGVASGDPLADGVVLWTRLVPKPLGGGGMGTRPVPVQWQVARDANMRQVLQRGTVLALPEMAHSVHVEVHGLEPARSYWYQFKAGSEVSPVGRTRTAPAPGARVERLRFAFASCQHYEHAYYSAYRDMAAVEDLDFVVHLGDYIYERGPTANQPRKHDGPEITTLEQYRNRYALYKLDPSLQAAHAAAPWIVTWDDHEVDNNYATLIPEDDQTPQAFAARRAAAYQAYYEHMPLRLVSLPKGPDLQLFRRFTMGDLAELHVLDTRQYRSDQPCGDRLKPRCPEALAEAASMLGDRQERWLLAGLNLSRARWNVMAQQTVMAQFDVDPRPESALFNLDQWDGYVAARERLLRYLAARRPANPVVITGDIHSNWVFDLKSDFANPDSATVATEFAGTSISSNFSKEFTAQLTAAMPSNPHTKFFNGDQRGYTLCTITPKQWQTDLRVVTNPIDPESTVSTLASFVVEDGRPGAQKI</sequence>
<dbReference type="AlphaFoldDB" id="Q7NLC8"/>
<reference evidence="3 4" key="2">
    <citation type="journal article" date="2003" name="DNA Res.">
        <title>Complete genome structure of Gloeobacter violaceus PCC 7421, a cyanobacterium that lacks thylakoids (supplement).</title>
        <authorList>
            <person name="Nakamura Y."/>
            <person name="Kaneko T."/>
            <person name="Sato S."/>
            <person name="Mimuro M."/>
            <person name="Miyashita H."/>
            <person name="Tsuchiya T."/>
            <person name="Sasamoto S."/>
            <person name="Watanabe A."/>
            <person name="Kawashima K."/>
            <person name="Kishida Y."/>
            <person name="Kiyokawa C."/>
            <person name="Kohara M."/>
            <person name="Matsumoto M."/>
            <person name="Matsuno A."/>
            <person name="Nakazaki N."/>
            <person name="Shimpo S."/>
            <person name="Takeuchi C."/>
            <person name="Yamada M."/>
            <person name="Tabata S."/>
        </authorList>
    </citation>
    <scope>NUCLEOTIDE SEQUENCE [LARGE SCALE GENOMIC DNA]</scope>
    <source>
        <strain evidence="4">ATCC 29082 / PCC 7421</strain>
    </source>
</reference>
<dbReference type="InterPro" id="IPR052900">
    <property type="entry name" value="Phospholipid_Metab_Enz"/>
</dbReference>
<organism evidence="3 4">
    <name type="scientific">Gloeobacter violaceus (strain ATCC 29082 / PCC 7421)</name>
    <dbReference type="NCBI Taxonomy" id="251221"/>
    <lineage>
        <taxon>Bacteria</taxon>
        <taxon>Bacillati</taxon>
        <taxon>Cyanobacteriota</taxon>
        <taxon>Cyanophyceae</taxon>
        <taxon>Gloeobacterales</taxon>
        <taxon>Gloeobacteraceae</taxon>
        <taxon>Gloeobacter</taxon>
    </lineage>
</organism>
<dbReference type="PhylomeDB" id="Q7NLC8"/>
<dbReference type="Proteomes" id="UP000000557">
    <property type="component" value="Chromosome"/>
</dbReference>
<dbReference type="Gene3D" id="2.60.40.380">
    <property type="entry name" value="Purple acid phosphatase-like, N-terminal"/>
    <property type="match status" value="1"/>
</dbReference>
<dbReference type="PROSITE" id="PS51318">
    <property type="entry name" value="TAT"/>
    <property type="match status" value="1"/>
</dbReference>
<dbReference type="EnsemblBacteria" id="BAC89139">
    <property type="protein sequence ID" value="BAC89139"/>
    <property type="gene ID" value="BAC89139"/>
</dbReference>
<keyword evidence="4" id="KW-1185">Reference proteome</keyword>
<dbReference type="PANTHER" id="PTHR43606">
    <property type="entry name" value="PHOSPHATASE, PUTATIVE (AFU_ORTHOLOGUE AFUA_6G08710)-RELATED"/>
    <property type="match status" value="1"/>
</dbReference>
<gene>
    <name evidence="3" type="ordered locus">glr1198</name>
</gene>
<dbReference type="STRING" id="251221.gene:10758677"/>
<feature type="domain" description="Phospholipase D N-terminal" evidence="2">
    <location>
        <begin position="47"/>
        <end position="142"/>
    </location>
</feature>
<proteinExistence type="predicted"/>